<dbReference type="CDD" id="cd20736">
    <property type="entry name" value="PoNe_Nuclease"/>
    <property type="match status" value="1"/>
</dbReference>
<dbReference type="NCBIfam" id="NF009150">
    <property type="entry name" value="PRK12497.1-3"/>
    <property type="match status" value="1"/>
</dbReference>
<dbReference type="InterPro" id="IPR003509">
    <property type="entry name" value="UPF0102_YraN-like"/>
</dbReference>
<dbReference type="PANTHER" id="PTHR34039:SF1">
    <property type="entry name" value="UPF0102 PROTEIN YRAN"/>
    <property type="match status" value="1"/>
</dbReference>
<evidence type="ECO:0000313" key="3">
    <source>
        <dbReference type="EMBL" id="TCS79352.1"/>
    </source>
</evidence>
<dbReference type="PANTHER" id="PTHR34039">
    <property type="entry name" value="UPF0102 PROTEIN YRAN"/>
    <property type="match status" value="1"/>
</dbReference>
<evidence type="ECO:0000313" key="4">
    <source>
        <dbReference type="Proteomes" id="UP000295188"/>
    </source>
</evidence>
<dbReference type="NCBIfam" id="TIGR00252">
    <property type="entry name" value="YraN family protein"/>
    <property type="match status" value="1"/>
</dbReference>
<keyword evidence="3" id="KW-0255">Endonuclease</keyword>
<dbReference type="EMBL" id="SMAA01000007">
    <property type="protein sequence ID" value="TCS79352.1"/>
    <property type="molecule type" value="Genomic_DNA"/>
</dbReference>
<dbReference type="Proteomes" id="UP000295188">
    <property type="component" value="Unassembled WGS sequence"/>
</dbReference>
<keyword evidence="4" id="KW-1185">Reference proteome</keyword>
<name>A0A4V6NYW3_9FIRM</name>
<dbReference type="HAMAP" id="MF_00048">
    <property type="entry name" value="UPF0102"/>
    <property type="match status" value="1"/>
</dbReference>
<dbReference type="Gene3D" id="3.40.1350.10">
    <property type="match status" value="1"/>
</dbReference>
<gene>
    <name evidence="3" type="ORF">EDC37_107119</name>
</gene>
<evidence type="ECO:0000256" key="2">
    <source>
        <dbReference type="HAMAP-Rule" id="MF_00048"/>
    </source>
</evidence>
<proteinExistence type="inferred from homology"/>
<sequence length="118" mass="13853">MKKRNIGRLGENIAADYLRDCGYQILAMNYTAKCGEIDIIAKHEDLIVFVEVKTRKNSLYGTAAQAVDYRKQKKIIRTAYLYITLQQYDVSYRFDVIEIYYNFFGQYKLNHIEGAFEV</sequence>
<keyword evidence="3" id="KW-0540">Nuclease</keyword>
<organism evidence="3 4">
    <name type="scientific">Pectinatus cerevisiiphilus</name>
    <dbReference type="NCBI Taxonomy" id="86956"/>
    <lineage>
        <taxon>Bacteria</taxon>
        <taxon>Bacillati</taxon>
        <taxon>Bacillota</taxon>
        <taxon>Negativicutes</taxon>
        <taxon>Selenomonadales</taxon>
        <taxon>Selenomonadaceae</taxon>
        <taxon>Pectinatus</taxon>
    </lineage>
</organism>
<dbReference type="AlphaFoldDB" id="A0A4V6NYW3"/>
<keyword evidence="3" id="KW-0378">Hydrolase</keyword>
<comment type="similarity">
    <text evidence="1 2">Belongs to the UPF0102 family.</text>
</comment>
<dbReference type="SUPFAM" id="SSF52980">
    <property type="entry name" value="Restriction endonuclease-like"/>
    <property type="match status" value="1"/>
</dbReference>
<accession>A0A4V6NYW3</accession>
<dbReference type="GO" id="GO:0003676">
    <property type="term" value="F:nucleic acid binding"/>
    <property type="evidence" value="ECO:0007669"/>
    <property type="project" value="InterPro"/>
</dbReference>
<evidence type="ECO:0000256" key="1">
    <source>
        <dbReference type="ARBA" id="ARBA00006738"/>
    </source>
</evidence>
<comment type="caution">
    <text evidence="3">The sequence shown here is derived from an EMBL/GenBank/DDBJ whole genome shotgun (WGS) entry which is preliminary data.</text>
</comment>
<dbReference type="Pfam" id="PF02021">
    <property type="entry name" value="UPF0102"/>
    <property type="match status" value="1"/>
</dbReference>
<reference evidence="3 4" key="1">
    <citation type="submission" date="2019-03" db="EMBL/GenBank/DDBJ databases">
        <title>Genomic Encyclopedia of Type Strains, Phase IV (KMG-IV): sequencing the most valuable type-strain genomes for metagenomic binning, comparative biology and taxonomic classification.</title>
        <authorList>
            <person name="Goeker M."/>
        </authorList>
    </citation>
    <scope>NUCLEOTIDE SEQUENCE [LARGE SCALE GENOMIC DNA]</scope>
    <source>
        <strain evidence="3 4">DSM 20467</strain>
    </source>
</reference>
<dbReference type="OrthoDB" id="9802516at2"/>
<protein>
    <recommendedName>
        <fullName evidence="2">UPF0102 protein EDC37_107119</fullName>
    </recommendedName>
</protein>
<dbReference type="GO" id="GO:0004519">
    <property type="term" value="F:endonuclease activity"/>
    <property type="evidence" value="ECO:0007669"/>
    <property type="project" value="UniProtKB-KW"/>
</dbReference>
<dbReference type="InterPro" id="IPR011856">
    <property type="entry name" value="tRNA_endonuc-like_dom_sf"/>
</dbReference>
<dbReference type="InterPro" id="IPR011335">
    <property type="entry name" value="Restrct_endonuc-II-like"/>
</dbReference>
<dbReference type="RefSeq" id="WP_132549149.1">
    <property type="nucleotide sequence ID" value="NZ_SMAA01000007.1"/>
</dbReference>